<comment type="caution">
    <text evidence="8">The sequence shown here is derived from an EMBL/GenBank/DDBJ whole genome shotgun (WGS) entry which is preliminary data.</text>
</comment>
<keyword evidence="9" id="KW-1185">Reference proteome</keyword>
<evidence type="ECO:0000256" key="2">
    <source>
        <dbReference type="ARBA" id="ARBA00013855"/>
    </source>
</evidence>
<dbReference type="RefSeq" id="WP_394459882.1">
    <property type="nucleotide sequence ID" value="NZ_JBIGHZ010000002.1"/>
</dbReference>
<evidence type="ECO:0000256" key="1">
    <source>
        <dbReference type="ARBA" id="ARBA00009369"/>
    </source>
</evidence>
<feature type="compositionally biased region" description="Low complexity" evidence="6">
    <location>
        <begin position="314"/>
        <end position="338"/>
    </location>
</feature>
<keyword evidence="3 5" id="KW-0133">Cell shape</keyword>
<comment type="similarity">
    <text evidence="1 5">Belongs to the MreC family.</text>
</comment>
<accession>A0ABW7FUK5</accession>
<feature type="compositionally biased region" description="Basic and acidic residues" evidence="6">
    <location>
        <begin position="303"/>
        <end position="313"/>
    </location>
</feature>
<proteinExistence type="inferred from homology"/>
<dbReference type="InterPro" id="IPR042177">
    <property type="entry name" value="Cell/Rod_1"/>
</dbReference>
<feature type="region of interest" description="Disordered" evidence="6">
    <location>
        <begin position="298"/>
        <end position="338"/>
    </location>
</feature>
<evidence type="ECO:0000313" key="9">
    <source>
        <dbReference type="Proteomes" id="UP001606099"/>
    </source>
</evidence>
<dbReference type="InterPro" id="IPR042175">
    <property type="entry name" value="Cell/Rod_MreC_2"/>
</dbReference>
<dbReference type="PANTHER" id="PTHR34138:SF1">
    <property type="entry name" value="CELL SHAPE-DETERMINING PROTEIN MREC"/>
    <property type="match status" value="1"/>
</dbReference>
<dbReference type="Pfam" id="PF04085">
    <property type="entry name" value="MreC"/>
    <property type="match status" value="1"/>
</dbReference>
<reference evidence="8 9" key="1">
    <citation type="submission" date="2024-08" db="EMBL/GenBank/DDBJ databases">
        <authorList>
            <person name="Lu H."/>
        </authorList>
    </citation>
    <scope>NUCLEOTIDE SEQUENCE [LARGE SCALE GENOMIC DNA]</scope>
    <source>
        <strain evidence="8 9">BYS180W</strain>
    </source>
</reference>
<evidence type="ECO:0000256" key="3">
    <source>
        <dbReference type="ARBA" id="ARBA00022960"/>
    </source>
</evidence>
<gene>
    <name evidence="8" type="primary">mreC</name>
    <name evidence="8" type="ORF">ACG0Z6_07055</name>
</gene>
<dbReference type="Gene3D" id="2.40.10.350">
    <property type="entry name" value="Rod shape-determining protein MreC, domain 2"/>
    <property type="match status" value="1"/>
</dbReference>
<protein>
    <recommendedName>
        <fullName evidence="2 5">Cell shape-determining protein MreC</fullName>
    </recommendedName>
    <alternativeName>
        <fullName evidence="4 5">Cell shape protein MreC</fullName>
    </alternativeName>
</protein>
<dbReference type="PANTHER" id="PTHR34138">
    <property type="entry name" value="CELL SHAPE-DETERMINING PROTEIN MREC"/>
    <property type="match status" value="1"/>
</dbReference>
<dbReference type="PIRSF" id="PIRSF038471">
    <property type="entry name" value="MreC"/>
    <property type="match status" value="1"/>
</dbReference>
<name>A0ABW7FUK5_9BURK</name>
<dbReference type="EMBL" id="JBIGHZ010000002">
    <property type="protein sequence ID" value="MFG6448006.1"/>
    <property type="molecule type" value="Genomic_DNA"/>
</dbReference>
<evidence type="ECO:0000313" key="8">
    <source>
        <dbReference type="EMBL" id="MFG6448006.1"/>
    </source>
</evidence>
<evidence type="ECO:0000256" key="4">
    <source>
        <dbReference type="ARBA" id="ARBA00032089"/>
    </source>
</evidence>
<comment type="function">
    <text evidence="5">Involved in formation and maintenance of cell shape.</text>
</comment>
<dbReference type="InterPro" id="IPR055342">
    <property type="entry name" value="MreC_beta-barrel_core"/>
</dbReference>
<evidence type="ECO:0000259" key="7">
    <source>
        <dbReference type="Pfam" id="PF04085"/>
    </source>
</evidence>
<evidence type="ECO:0000256" key="5">
    <source>
        <dbReference type="PIRNR" id="PIRNR038471"/>
    </source>
</evidence>
<sequence>MPLGTLDRRPPPLFREGPSALTKLAFCTALALFLMVADARFKLMDPARSALALVLHPLQRTLLGPVDAWEQLRSYLRGMEAAQAAEDRARQQLTEQAVVLNRAAQLQAENQRLRQLLTLREALTVAGQSAEVLYESGDAYSRRVVVDRGSKHGVQRGAPVVNEGGVLGQVTRVYTLSSEVTLLSDRDASIPVLNTRTQQRGVAFGGERGVMELRFTPADADIQVGDLLATSGMDGIYPSDLAVARVSEVERRGDSSFARVRLLPTSRPDSARHVLVLTPLAIHEATKAEAAAAAASEAQARLHARDRARDKARAAATAARPGASAAAGKASAPGGHKP</sequence>
<dbReference type="Gene3D" id="2.40.10.340">
    <property type="entry name" value="Rod shape-determining protein MreC, domain 1"/>
    <property type="match status" value="1"/>
</dbReference>
<organism evidence="8 9">
    <name type="scientific">Roseateles rivi</name>
    <dbReference type="NCBI Taxonomy" id="3299028"/>
    <lineage>
        <taxon>Bacteria</taxon>
        <taxon>Pseudomonadati</taxon>
        <taxon>Pseudomonadota</taxon>
        <taxon>Betaproteobacteria</taxon>
        <taxon>Burkholderiales</taxon>
        <taxon>Sphaerotilaceae</taxon>
        <taxon>Roseateles</taxon>
    </lineage>
</organism>
<dbReference type="NCBIfam" id="TIGR00219">
    <property type="entry name" value="mreC"/>
    <property type="match status" value="1"/>
</dbReference>
<feature type="domain" description="Rod shape-determining protein MreC beta-barrel core" evidence="7">
    <location>
        <begin position="132"/>
        <end position="277"/>
    </location>
</feature>
<evidence type="ECO:0000256" key="6">
    <source>
        <dbReference type="SAM" id="MobiDB-lite"/>
    </source>
</evidence>
<dbReference type="Proteomes" id="UP001606099">
    <property type="component" value="Unassembled WGS sequence"/>
</dbReference>
<dbReference type="InterPro" id="IPR007221">
    <property type="entry name" value="MreC"/>
</dbReference>